<dbReference type="AlphaFoldDB" id="A0ABD0KES3"/>
<evidence type="ECO:0000313" key="2">
    <source>
        <dbReference type="EMBL" id="KAK7485532.1"/>
    </source>
</evidence>
<dbReference type="EMBL" id="JACVVK020000193">
    <property type="protein sequence ID" value="KAK7485532.1"/>
    <property type="molecule type" value="Genomic_DNA"/>
</dbReference>
<evidence type="ECO:0000256" key="1">
    <source>
        <dbReference type="SAM" id="MobiDB-lite"/>
    </source>
</evidence>
<feature type="region of interest" description="Disordered" evidence="1">
    <location>
        <begin position="38"/>
        <end position="60"/>
    </location>
</feature>
<sequence length="179" mass="20149">MADRNRIDEVVRRVLNESVDAATDDDWQESIINKLNTSRKSLGSSSRTKKGGKGTENSVPDQAADIAGKVAEILLPAISSVLDRIITRRVETVVRNLTEAVLEETSKTVERLEISNRLLRYECDRLEQYSRRETVRISGLPEEDSEDTEKNCDGAFPCCWLQSESGGHFCGAQEWEERC</sequence>
<name>A0ABD0KES3_9CAEN</name>
<reference evidence="2 3" key="1">
    <citation type="journal article" date="2023" name="Sci. Data">
        <title>Genome assembly of the Korean intertidal mud-creeper Batillaria attramentaria.</title>
        <authorList>
            <person name="Patra A.K."/>
            <person name="Ho P.T."/>
            <person name="Jun S."/>
            <person name="Lee S.J."/>
            <person name="Kim Y."/>
            <person name="Won Y.J."/>
        </authorList>
    </citation>
    <scope>NUCLEOTIDE SEQUENCE [LARGE SCALE GENOMIC DNA]</scope>
    <source>
        <strain evidence="2">Wonlab-2016</strain>
    </source>
</reference>
<evidence type="ECO:0000313" key="3">
    <source>
        <dbReference type="Proteomes" id="UP001519460"/>
    </source>
</evidence>
<dbReference type="Proteomes" id="UP001519460">
    <property type="component" value="Unassembled WGS sequence"/>
</dbReference>
<keyword evidence="3" id="KW-1185">Reference proteome</keyword>
<organism evidence="2 3">
    <name type="scientific">Batillaria attramentaria</name>
    <dbReference type="NCBI Taxonomy" id="370345"/>
    <lineage>
        <taxon>Eukaryota</taxon>
        <taxon>Metazoa</taxon>
        <taxon>Spiralia</taxon>
        <taxon>Lophotrochozoa</taxon>
        <taxon>Mollusca</taxon>
        <taxon>Gastropoda</taxon>
        <taxon>Caenogastropoda</taxon>
        <taxon>Sorbeoconcha</taxon>
        <taxon>Cerithioidea</taxon>
        <taxon>Batillariidae</taxon>
        <taxon>Batillaria</taxon>
    </lineage>
</organism>
<comment type="caution">
    <text evidence="2">The sequence shown here is derived from an EMBL/GenBank/DDBJ whole genome shotgun (WGS) entry which is preliminary data.</text>
</comment>
<accession>A0ABD0KES3</accession>
<protein>
    <submittedName>
        <fullName evidence="2">Uncharacterized protein</fullName>
    </submittedName>
</protein>
<gene>
    <name evidence="2" type="ORF">BaRGS_00023220</name>
</gene>
<proteinExistence type="predicted"/>